<comment type="caution">
    <text evidence="1">The sequence shown here is derived from an EMBL/GenBank/DDBJ whole genome shotgun (WGS) entry which is preliminary data.</text>
</comment>
<dbReference type="PANTHER" id="PTHR37804">
    <property type="entry name" value="CDAA REGULATORY PROTEIN CDAR"/>
    <property type="match status" value="1"/>
</dbReference>
<dbReference type="Gene3D" id="2.170.120.30">
    <property type="match status" value="2"/>
</dbReference>
<dbReference type="InterPro" id="IPR053154">
    <property type="entry name" value="c-di-AMP_regulator"/>
</dbReference>
<dbReference type="Pfam" id="PF07949">
    <property type="entry name" value="YbbR"/>
    <property type="match status" value="3"/>
</dbReference>
<organism evidence="1 2">
    <name type="scientific">Acetobacterium wieringae</name>
    <dbReference type="NCBI Taxonomy" id="52694"/>
    <lineage>
        <taxon>Bacteria</taxon>
        <taxon>Bacillati</taxon>
        <taxon>Bacillota</taxon>
        <taxon>Clostridia</taxon>
        <taxon>Eubacteriales</taxon>
        <taxon>Eubacteriaceae</taxon>
        <taxon>Acetobacterium</taxon>
    </lineage>
</organism>
<dbReference type="PANTHER" id="PTHR37804:SF1">
    <property type="entry name" value="CDAA REGULATORY PROTEIN CDAR"/>
    <property type="match status" value="1"/>
</dbReference>
<name>A0A1F2PM89_9FIRM</name>
<protein>
    <submittedName>
        <fullName evidence="1">YbbR-like protein</fullName>
    </submittedName>
</protein>
<proteinExistence type="predicted"/>
<dbReference type="AlphaFoldDB" id="A0A1F2PM89"/>
<accession>A0A1F2PM89</accession>
<gene>
    <name evidence="1" type="ORF">ACWI_06100</name>
</gene>
<reference evidence="1 2" key="1">
    <citation type="submission" date="2015-09" db="EMBL/GenBank/DDBJ databases">
        <title>Genome sequence of Acetobacterium wieringae DSM 1911.</title>
        <authorList>
            <person name="Poehlein A."/>
            <person name="Bengelsdorf F.R."/>
            <person name="Schiel-Bengelsdorf B."/>
            <person name="Duerre P."/>
            <person name="Daniel R."/>
        </authorList>
    </citation>
    <scope>NUCLEOTIDE SEQUENCE [LARGE SCALE GENOMIC DNA]</scope>
    <source>
        <strain evidence="1 2">DSM 1911</strain>
    </source>
</reference>
<evidence type="ECO:0000313" key="1">
    <source>
        <dbReference type="EMBL" id="OFV71862.1"/>
    </source>
</evidence>
<dbReference type="InterPro" id="IPR012505">
    <property type="entry name" value="YbbR"/>
</dbReference>
<sequence>MAANKKKISFRERLIRMLASVGIAITLWFMVNGNADMLITQDFNSIPITLTNVESLSGKNLVLADDKTYYLNMQVKGTDKNLRNVNMKEITAEVDLGDIDEKGTYDLDVEVKGLANSVIITSMNPSSLQIDVDNIIKEDMDVDIGLEGKPADDLAVISAESQETVEVKGPQESIARIDKITATANVNGLKEDTTQNLEVTAYDTAGNPITDLEILPNVVEAEIILGKTKSIGIVPSTTGDPASGYIVTGVQVEPSKVLIGAKEGLLNTIETIPMDAIDVSGQSKTFTKDVNLSLPSGFYFLDGSGKVKATVSIETPVEKSFTIDKVSTKNLGTGLVTSKIKDSRVVVKLEGASSILNSLNAAQIEAFVDCANLGPGEYELPIQTNLSQSLVKSITPAKTTVIIE</sequence>
<evidence type="ECO:0000313" key="2">
    <source>
        <dbReference type="Proteomes" id="UP000176244"/>
    </source>
</evidence>
<dbReference type="EMBL" id="LKEU01000014">
    <property type="protein sequence ID" value="OFV71862.1"/>
    <property type="molecule type" value="Genomic_DNA"/>
</dbReference>
<dbReference type="RefSeq" id="WP_242871566.1">
    <property type="nucleotide sequence ID" value="NZ_LKEU01000014.1"/>
</dbReference>
<dbReference type="Gene3D" id="2.170.120.40">
    <property type="entry name" value="YbbR-like domain"/>
    <property type="match status" value="2"/>
</dbReference>
<dbReference type="Proteomes" id="UP000176244">
    <property type="component" value="Unassembled WGS sequence"/>
</dbReference>
<dbReference type="STRING" id="52694.ACWI_06100"/>